<accession>A0A345YR29</accession>
<name>A0A345YR29_9MICO</name>
<dbReference type="OrthoDB" id="3173471at2"/>
<reference evidence="1 3" key="1">
    <citation type="submission" date="2018-07" db="EMBL/GenBank/DDBJ databases">
        <title>Brachybacterium saurashtrense DSM 23186 genome sequence.</title>
        <authorList>
            <person name="Guo L."/>
        </authorList>
    </citation>
    <scope>NUCLEOTIDE SEQUENCE [LARGE SCALE GENOMIC DNA]</scope>
    <source>
        <strain evidence="1 3">DSM 23186</strain>
    </source>
</reference>
<organism evidence="2 4">
    <name type="scientific">Brachybacterium saurashtrense</name>
    <dbReference type="NCBI Taxonomy" id="556288"/>
    <lineage>
        <taxon>Bacteria</taxon>
        <taxon>Bacillati</taxon>
        <taxon>Actinomycetota</taxon>
        <taxon>Actinomycetes</taxon>
        <taxon>Micrococcales</taxon>
        <taxon>Dermabacteraceae</taxon>
        <taxon>Brachybacterium</taxon>
    </lineage>
</organism>
<evidence type="ECO:0000313" key="4">
    <source>
        <dbReference type="Proteomes" id="UP000282185"/>
    </source>
</evidence>
<dbReference type="EMBL" id="QSWH01000002">
    <property type="protein sequence ID" value="RRR24122.1"/>
    <property type="molecule type" value="Genomic_DNA"/>
</dbReference>
<evidence type="ECO:0000313" key="3">
    <source>
        <dbReference type="Proteomes" id="UP000254236"/>
    </source>
</evidence>
<dbReference type="Proteomes" id="UP000254236">
    <property type="component" value="Chromosome"/>
</dbReference>
<protein>
    <recommendedName>
        <fullName evidence="5">DUF559 domain-containing protein</fullName>
    </recommendedName>
</protein>
<sequence length="366" mass="39928">MPTVSRMRKSLDRYGGALLHRSRWHELGFHTRDLASQSFRTVFPGYHTPTDHPATFNAMGSVLQNRVLPGAVLSHSTAAVLWGIPIPLVLDSGVDMLRAGVVVGPAGVEQIPSVAPGMTLRDGAKLPLLHARVDRGGSSGLGRGAVVHRLRAGPTASVGRLVVSSPSEVLRELASQIPLWDLVAAADGVVGPETQCTEATLDSLVDEIAEGRGRRGTPRALAALRLARTRVRSPGETIFRLLLAEAGFPEPTLNHPVPDPVTGGTKEIDLAWAEIGLGLEFDGDGHRLTKGQWRDDERRRDELASRGWTLSRANGKDLFWPTRILLRLRRTMAQRGLRVPDDARVRSTVVDIGRRELSTRIARRHR</sequence>
<keyword evidence="3" id="KW-1185">Reference proteome</keyword>
<proteinExistence type="predicted"/>
<evidence type="ECO:0000313" key="2">
    <source>
        <dbReference type="EMBL" id="RRR24122.1"/>
    </source>
</evidence>
<evidence type="ECO:0000313" key="1">
    <source>
        <dbReference type="EMBL" id="AXK46381.1"/>
    </source>
</evidence>
<dbReference type="AlphaFoldDB" id="A0A345YR29"/>
<dbReference type="Proteomes" id="UP000282185">
    <property type="component" value="Unassembled WGS sequence"/>
</dbReference>
<evidence type="ECO:0008006" key="5">
    <source>
        <dbReference type="Google" id="ProtNLM"/>
    </source>
</evidence>
<dbReference type="KEGG" id="bsau:DWV08_12685"/>
<gene>
    <name evidence="1" type="ORF">DWV08_12685</name>
    <name evidence="2" type="ORF">DXU92_04435</name>
</gene>
<dbReference type="Gene3D" id="3.40.960.10">
    <property type="entry name" value="VSR Endonuclease"/>
    <property type="match status" value="1"/>
</dbReference>
<reference evidence="2 4" key="2">
    <citation type="submission" date="2018-08" db="EMBL/GenBank/DDBJ databases">
        <title>Brachybacterium saurashtrense DSM 23186.</title>
        <authorList>
            <person name="Li Y."/>
        </authorList>
    </citation>
    <scope>NUCLEOTIDE SEQUENCE [LARGE SCALE GENOMIC DNA]</scope>
    <source>
        <strain evidence="2 4">DSM 23186</strain>
    </source>
</reference>
<dbReference type="EMBL" id="CP031356">
    <property type="protein sequence ID" value="AXK46381.1"/>
    <property type="molecule type" value="Genomic_DNA"/>
</dbReference>